<dbReference type="AlphaFoldDB" id="A0AAD8HC01"/>
<evidence type="ECO:0000256" key="4">
    <source>
        <dbReference type="ARBA" id="ARBA00022989"/>
    </source>
</evidence>
<dbReference type="GO" id="GO:0016020">
    <property type="term" value="C:membrane"/>
    <property type="evidence" value="ECO:0007669"/>
    <property type="project" value="UniProtKB-SubCell"/>
</dbReference>
<dbReference type="Pfam" id="PF00067">
    <property type="entry name" value="p450"/>
    <property type="match status" value="2"/>
</dbReference>
<evidence type="ECO:0000256" key="2">
    <source>
        <dbReference type="ARBA" id="ARBA00022692"/>
    </source>
</evidence>
<evidence type="ECO:0000256" key="7">
    <source>
        <dbReference type="PIRSR" id="PIRSR602401-1"/>
    </source>
</evidence>
<reference evidence="10" key="2">
    <citation type="submission" date="2023-05" db="EMBL/GenBank/DDBJ databases">
        <authorList>
            <person name="Schelkunov M.I."/>
        </authorList>
    </citation>
    <scope>NUCLEOTIDE SEQUENCE</scope>
    <source>
        <strain evidence="10">Hsosn_3</strain>
        <tissue evidence="10">Leaf</tissue>
    </source>
</reference>
<dbReference type="SUPFAM" id="SSF48264">
    <property type="entry name" value="Cytochrome P450"/>
    <property type="match status" value="1"/>
</dbReference>
<dbReference type="GO" id="GO:0005506">
    <property type="term" value="F:iron ion binding"/>
    <property type="evidence" value="ECO:0007669"/>
    <property type="project" value="InterPro"/>
</dbReference>
<dbReference type="Proteomes" id="UP001237642">
    <property type="component" value="Unassembled WGS sequence"/>
</dbReference>
<keyword evidence="3 7" id="KW-0479">Metal-binding</keyword>
<accession>A0AAD8HC01</accession>
<feature type="binding site" description="axial binding residue" evidence="7">
    <location>
        <position position="391"/>
    </location>
    <ligand>
        <name>heme</name>
        <dbReference type="ChEBI" id="CHEBI:30413"/>
    </ligand>
    <ligandPart>
        <name>Fe</name>
        <dbReference type="ChEBI" id="CHEBI:18248"/>
    </ligandPart>
</feature>
<keyword evidence="5 8" id="KW-0560">Oxidoreductase</keyword>
<dbReference type="GO" id="GO:0009805">
    <property type="term" value="P:coumarin biosynthetic process"/>
    <property type="evidence" value="ECO:0007669"/>
    <property type="project" value="UniProtKB-ARBA"/>
</dbReference>
<dbReference type="PANTHER" id="PTHR24286:SF336">
    <property type="entry name" value="CYTOCHROME P450-RELATED"/>
    <property type="match status" value="1"/>
</dbReference>
<dbReference type="InterPro" id="IPR036396">
    <property type="entry name" value="Cyt_P450_sf"/>
</dbReference>
<evidence type="ECO:0000256" key="8">
    <source>
        <dbReference type="RuleBase" id="RU000461"/>
    </source>
</evidence>
<evidence type="ECO:0000256" key="9">
    <source>
        <dbReference type="SAM" id="Phobius"/>
    </source>
</evidence>
<evidence type="ECO:0000313" key="10">
    <source>
        <dbReference type="EMBL" id="KAK1363265.1"/>
    </source>
</evidence>
<sequence length="442" mass="50676">MESTALFSFLFIFLSLFTFFIYYFRLENHSKGAHPQPPGRWGWPLVGESLEFMSNGRKGEPQKFLFQRMTKYSSTIFKTYLFGEPMVVMCGDKANKFLFSNDRKLVRGWWPTTLNKIFPTSIQTSTSSDESFKVREMLLPNFLNPESLRQYVGTMDIITQRHFASSWENNEVVHAHSLVKKLTLAVGCRMSFSVDDDLPTFAETFDVLISGLLSIPIDLPGTRFRRAIKASNHLRKLMRQIIVQRKIDMAASKTLPVDILSHMLLALDKSGKYMSELEIVDKIFGLMVGAYEPTSSACVSVVKYLAELPHIYDGVYKEQMERAKSKGPGELLSWDDIQKMRYSWKVYWSANATQLDPVFFKDPMQFDPSRFEGSGPPPYTFVPFGGGPRMCPGQEYARAEILVFIHHLVKRFRWEKVISDERILINPVPAPAHGLPIRLFAL</sequence>
<comment type="similarity">
    <text evidence="8">Belongs to the cytochrome P450 family.</text>
</comment>
<evidence type="ECO:0000256" key="5">
    <source>
        <dbReference type="ARBA" id="ARBA00023002"/>
    </source>
</evidence>
<keyword evidence="6 7" id="KW-0408">Iron</keyword>
<dbReference type="GO" id="GO:0020037">
    <property type="term" value="F:heme binding"/>
    <property type="evidence" value="ECO:0007669"/>
    <property type="project" value="InterPro"/>
</dbReference>
<protein>
    <submittedName>
        <fullName evidence="10">Beta-amyrin 28-oxidase</fullName>
    </submittedName>
</protein>
<proteinExistence type="inferred from homology"/>
<dbReference type="GO" id="GO:0004497">
    <property type="term" value="F:monooxygenase activity"/>
    <property type="evidence" value="ECO:0007669"/>
    <property type="project" value="UniProtKB-KW"/>
</dbReference>
<evidence type="ECO:0000256" key="3">
    <source>
        <dbReference type="ARBA" id="ARBA00022723"/>
    </source>
</evidence>
<dbReference type="PROSITE" id="PS00086">
    <property type="entry name" value="CYTOCHROME_P450"/>
    <property type="match status" value="1"/>
</dbReference>
<dbReference type="GO" id="GO:0016125">
    <property type="term" value="P:sterol metabolic process"/>
    <property type="evidence" value="ECO:0007669"/>
    <property type="project" value="TreeGrafter"/>
</dbReference>
<keyword evidence="2 9" id="KW-0812">Transmembrane</keyword>
<dbReference type="GO" id="GO:0016705">
    <property type="term" value="F:oxidoreductase activity, acting on paired donors, with incorporation or reduction of molecular oxygen"/>
    <property type="evidence" value="ECO:0007669"/>
    <property type="project" value="InterPro"/>
</dbReference>
<reference evidence="10" key="1">
    <citation type="submission" date="2023-02" db="EMBL/GenBank/DDBJ databases">
        <title>Genome of toxic invasive species Heracleum sosnowskyi carries increased number of genes despite the absence of recent whole-genome duplications.</title>
        <authorList>
            <person name="Schelkunov M."/>
            <person name="Shtratnikova V."/>
            <person name="Makarenko M."/>
            <person name="Klepikova A."/>
            <person name="Omelchenko D."/>
            <person name="Novikova G."/>
            <person name="Obukhova E."/>
            <person name="Bogdanov V."/>
            <person name="Penin A."/>
            <person name="Logacheva M."/>
        </authorList>
    </citation>
    <scope>NUCLEOTIDE SEQUENCE</scope>
    <source>
        <strain evidence="10">Hsosn_3</strain>
        <tissue evidence="10">Leaf</tissue>
    </source>
</reference>
<keyword evidence="7 8" id="KW-0349">Heme</keyword>
<keyword evidence="8" id="KW-0503">Monooxygenase</keyword>
<dbReference type="PRINTS" id="PR00463">
    <property type="entry name" value="EP450I"/>
</dbReference>
<keyword evidence="11" id="KW-1185">Reference proteome</keyword>
<dbReference type="InterPro" id="IPR017972">
    <property type="entry name" value="Cyt_P450_CS"/>
</dbReference>
<keyword evidence="9" id="KW-0472">Membrane</keyword>
<organism evidence="10 11">
    <name type="scientific">Heracleum sosnowskyi</name>
    <dbReference type="NCBI Taxonomy" id="360622"/>
    <lineage>
        <taxon>Eukaryota</taxon>
        <taxon>Viridiplantae</taxon>
        <taxon>Streptophyta</taxon>
        <taxon>Embryophyta</taxon>
        <taxon>Tracheophyta</taxon>
        <taxon>Spermatophyta</taxon>
        <taxon>Magnoliopsida</taxon>
        <taxon>eudicotyledons</taxon>
        <taxon>Gunneridae</taxon>
        <taxon>Pentapetalae</taxon>
        <taxon>asterids</taxon>
        <taxon>campanulids</taxon>
        <taxon>Apiales</taxon>
        <taxon>Apiaceae</taxon>
        <taxon>Apioideae</taxon>
        <taxon>apioid superclade</taxon>
        <taxon>Tordylieae</taxon>
        <taxon>Tordyliinae</taxon>
        <taxon>Heracleum</taxon>
    </lineage>
</organism>
<gene>
    <name evidence="10" type="ORF">POM88_038826</name>
</gene>
<dbReference type="InterPro" id="IPR001128">
    <property type="entry name" value="Cyt_P450"/>
</dbReference>
<dbReference type="Gene3D" id="1.10.630.10">
    <property type="entry name" value="Cytochrome P450"/>
    <property type="match status" value="2"/>
</dbReference>
<feature type="transmembrane region" description="Helical" evidence="9">
    <location>
        <begin position="6"/>
        <end position="24"/>
    </location>
</feature>
<evidence type="ECO:0000256" key="6">
    <source>
        <dbReference type="ARBA" id="ARBA00023004"/>
    </source>
</evidence>
<comment type="subcellular location">
    <subcellularLocation>
        <location evidence="1">Membrane</location>
        <topology evidence="1">Single-pass membrane protein</topology>
    </subcellularLocation>
</comment>
<name>A0AAD8HC01_9APIA</name>
<dbReference type="InterPro" id="IPR002401">
    <property type="entry name" value="Cyt_P450_E_grp-I"/>
</dbReference>
<comment type="cofactor">
    <cofactor evidence="7">
        <name>heme</name>
        <dbReference type="ChEBI" id="CHEBI:30413"/>
    </cofactor>
</comment>
<evidence type="ECO:0000256" key="1">
    <source>
        <dbReference type="ARBA" id="ARBA00004167"/>
    </source>
</evidence>
<comment type="caution">
    <text evidence="10">The sequence shown here is derived from an EMBL/GenBank/DDBJ whole genome shotgun (WGS) entry which is preliminary data.</text>
</comment>
<keyword evidence="4 9" id="KW-1133">Transmembrane helix</keyword>
<dbReference type="EMBL" id="JAUIZM010000009">
    <property type="protein sequence ID" value="KAK1363265.1"/>
    <property type="molecule type" value="Genomic_DNA"/>
</dbReference>
<evidence type="ECO:0000313" key="11">
    <source>
        <dbReference type="Proteomes" id="UP001237642"/>
    </source>
</evidence>
<dbReference type="PANTHER" id="PTHR24286">
    <property type="entry name" value="CYTOCHROME P450 26"/>
    <property type="match status" value="1"/>
</dbReference>